<reference evidence="5 6" key="1">
    <citation type="submission" date="2016-11" db="EMBL/GenBank/DDBJ databases">
        <authorList>
            <person name="Jaros S."/>
            <person name="Januszkiewicz K."/>
            <person name="Wedrychowicz H."/>
        </authorList>
    </citation>
    <scope>NUCLEOTIDE SEQUENCE [LARGE SCALE GENOMIC DNA]</scope>
    <source>
        <strain evidence="5 6">DSM 17459</strain>
    </source>
</reference>
<evidence type="ECO:0000313" key="5">
    <source>
        <dbReference type="EMBL" id="SHF08242.1"/>
    </source>
</evidence>
<dbReference type="AlphaFoldDB" id="A0A1M4YRW9"/>
<dbReference type="GO" id="GO:0006808">
    <property type="term" value="P:regulation of nitrogen utilization"/>
    <property type="evidence" value="ECO:0007669"/>
    <property type="project" value="InterPro"/>
</dbReference>
<keyword evidence="4" id="KW-0535">Nitrogen fixation</keyword>
<sequence>MKMIKAIVRPEKAEDVLDALMEQGFAATTKISVLGRGKQKGLKVGDTYYDEIPKEMLMLVVKDSDEECVVRIISDAAKTEKNGTYGDGKIFVSGVERAVTISSGKDEL</sequence>
<dbReference type="InterPro" id="IPR011322">
    <property type="entry name" value="N-reg_PII-like_a/b"/>
</dbReference>
<protein>
    <submittedName>
        <fullName evidence="5">Nitrogen regulatory protein P-II family</fullName>
    </submittedName>
</protein>
<dbReference type="InterPro" id="IPR015867">
    <property type="entry name" value="N-reg_PII/ATP_PRibTrfase_C"/>
</dbReference>
<dbReference type="OrthoDB" id="9802729at2"/>
<dbReference type="GO" id="GO:0030234">
    <property type="term" value="F:enzyme regulator activity"/>
    <property type="evidence" value="ECO:0007669"/>
    <property type="project" value="InterPro"/>
</dbReference>
<dbReference type="EMBL" id="FQVI01000012">
    <property type="protein sequence ID" value="SHF08242.1"/>
    <property type="molecule type" value="Genomic_DNA"/>
</dbReference>
<dbReference type="GO" id="GO:0005524">
    <property type="term" value="F:ATP binding"/>
    <property type="evidence" value="ECO:0007669"/>
    <property type="project" value="TreeGrafter"/>
</dbReference>
<evidence type="ECO:0000256" key="3">
    <source>
        <dbReference type="ARBA" id="ARBA00023163"/>
    </source>
</evidence>
<dbReference type="SMART" id="SM00938">
    <property type="entry name" value="P-II"/>
    <property type="match status" value="1"/>
</dbReference>
<evidence type="ECO:0000256" key="2">
    <source>
        <dbReference type="ARBA" id="ARBA00023015"/>
    </source>
</evidence>
<name>A0A1M4YRW9_9CLOT</name>
<dbReference type="Gene3D" id="3.30.70.120">
    <property type="match status" value="1"/>
</dbReference>
<proteinExistence type="predicted"/>
<organism evidence="5 6">
    <name type="scientific">Lactonifactor longoviformis DSM 17459</name>
    <dbReference type="NCBI Taxonomy" id="1122155"/>
    <lineage>
        <taxon>Bacteria</taxon>
        <taxon>Bacillati</taxon>
        <taxon>Bacillota</taxon>
        <taxon>Clostridia</taxon>
        <taxon>Eubacteriales</taxon>
        <taxon>Clostridiaceae</taxon>
        <taxon>Lactonifactor</taxon>
    </lineage>
</organism>
<dbReference type="STRING" id="1122155.SAMN02745158_02468"/>
<dbReference type="RefSeq" id="WP_072852163.1">
    <property type="nucleotide sequence ID" value="NZ_FQVI01000012.1"/>
</dbReference>
<accession>A0A1M4YRW9</accession>
<dbReference type="Pfam" id="PF00543">
    <property type="entry name" value="P-II"/>
    <property type="match status" value="1"/>
</dbReference>
<dbReference type="PANTHER" id="PTHR30115:SF13">
    <property type="entry name" value="PII-LIKE PROTEIN GLNBI"/>
    <property type="match status" value="1"/>
</dbReference>
<dbReference type="PROSITE" id="PS51343">
    <property type="entry name" value="PII_GLNB_DOM"/>
    <property type="match status" value="1"/>
</dbReference>
<evidence type="ECO:0000256" key="1">
    <source>
        <dbReference type="ARBA" id="ARBA00002440"/>
    </source>
</evidence>
<dbReference type="InterPro" id="IPR002187">
    <property type="entry name" value="N-reg_PII"/>
</dbReference>
<gene>
    <name evidence="5" type="ORF">SAMN02745158_02468</name>
</gene>
<dbReference type="GO" id="GO:0005829">
    <property type="term" value="C:cytosol"/>
    <property type="evidence" value="ECO:0007669"/>
    <property type="project" value="TreeGrafter"/>
</dbReference>
<evidence type="ECO:0000313" key="6">
    <source>
        <dbReference type="Proteomes" id="UP000184245"/>
    </source>
</evidence>
<dbReference type="Proteomes" id="UP000184245">
    <property type="component" value="Unassembled WGS sequence"/>
</dbReference>
<keyword evidence="6" id="KW-1185">Reference proteome</keyword>
<dbReference type="PANTHER" id="PTHR30115">
    <property type="entry name" value="NITROGEN REGULATORY PROTEIN P-II"/>
    <property type="match status" value="1"/>
</dbReference>
<dbReference type="PRINTS" id="PR00340">
    <property type="entry name" value="PIIGLNB"/>
</dbReference>
<dbReference type="SUPFAM" id="SSF54913">
    <property type="entry name" value="GlnB-like"/>
    <property type="match status" value="1"/>
</dbReference>
<keyword evidence="2" id="KW-0805">Transcription regulation</keyword>
<evidence type="ECO:0000256" key="4">
    <source>
        <dbReference type="ARBA" id="ARBA00023231"/>
    </source>
</evidence>
<comment type="function">
    <text evidence="1">Could be involved in the regulation of nitrogen fixation.</text>
</comment>
<keyword evidence="3" id="KW-0804">Transcription</keyword>